<evidence type="ECO:0000313" key="2">
    <source>
        <dbReference type="EMBL" id="ETX01506.1"/>
    </source>
</evidence>
<comment type="caution">
    <text evidence="2">The sequence shown here is derived from an EMBL/GenBank/DDBJ whole genome shotgun (WGS) entry which is preliminary data.</text>
</comment>
<evidence type="ECO:0000313" key="3">
    <source>
        <dbReference type="Proteomes" id="UP000019140"/>
    </source>
</evidence>
<dbReference type="InterPro" id="IPR007214">
    <property type="entry name" value="YbaK/aa-tRNA-synth-assoc-dom"/>
</dbReference>
<dbReference type="HOGENOM" id="CLU_094875_2_2_7"/>
<sequence>MTVLDRLVQRLETRGIPFKLLHHEPVYTSEEAAQVRGTTLASGAKALICKADDRFIMVVMPADRRMASRRMRRHESIRSLRFASREEVAELTGLQPGSIPPFGSLFNLPTWCDHRLAEQSTINFNAGDHSVSISMAYTDYAAEEQPKLGEFAE</sequence>
<dbReference type="InterPro" id="IPR036754">
    <property type="entry name" value="YbaK/aa-tRNA-synt-asso_dom_sf"/>
</dbReference>
<dbReference type="PANTHER" id="PTHR30411">
    <property type="entry name" value="CYTOPLASMIC PROTEIN"/>
    <property type="match status" value="1"/>
</dbReference>
<dbReference type="Proteomes" id="UP000019140">
    <property type="component" value="Unassembled WGS sequence"/>
</dbReference>
<name>W4LUX3_9BACT</name>
<organism evidence="2 3">
    <name type="scientific">Candidatus Entotheonella gemina</name>
    <dbReference type="NCBI Taxonomy" id="1429439"/>
    <lineage>
        <taxon>Bacteria</taxon>
        <taxon>Pseudomonadati</taxon>
        <taxon>Nitrospinota/Tectimicrobiota group</taxon>
        <taxon>Candidatus Tectimicrobiota</taxon>
        <taxon>Candidatus Entotheonellia</taxon>
        <taxon>Candidatus Entotheonellales</taxon>
        <taxon>Candidatus Entotheonellaceae</taxon>
        <taxon>Candidatus Entotheonella</taxon>
    </lineage>
</organism>
<reference evidence="2 3" key="1">
    <citation type="journal article" date="2014" name="Nature">
        <title>An environmental bacterial taxon with a large and distinct metabolic repertoire.</title>
        <authorList>
            <person name="Wilson M.C."/>
            <person name="Mori T."/>
            <person name="Ruckert C."/>
            <person name="Uria A.R."/>
            <person name="Helf M.J."/>
            <person name="Takada K."/>
            <person name="Gernert C."/>
            <person name="Steffens U.A."/>
            <person name="Heycke N."/>
            <person name="Schmitt S."/>
            <person name="Rinke C."/>
            <person name="Helfrich E.J."/>
            <person name="Brachmann A.O."/>
            <person name="Gurgui C."/>
            <person name="Wakimoto T."/>
            <person name="Kracht M."/>
            <person name="Crusemann M."/>
            <person name="Hentschel U."/>
            <person name="Abe I."/>
            <person name="Matsunaga S."/>
            <person name="Kalinowski J."/>
            <person name="Takeyama H."/>
            <person name="Piel J."/>
        </authorList>
    </citation>
    <scope>NUCLEOTIDE SEQUENCE [LARGE SCALE GENOMIC DNA]</scope>
    <source>
        <strain evidence="3">TSY2</strain>
    </source>
</reference>
<dbReference type="PANTHER" id="PTHR30411:SF9">
    <property type="entry name" value="MULTIFUNCTIONAL SER_THR-TRNA DEACYLASE PROXP-Y"/>
    <property type="match status" value="1"/>
</dbReference>
<dbReference type="GO" id="GO:0002161">
    <property type="term" value="F:aminoacyl-tRNA deacylase activity"/>
    <property type="evidence" value="ECO:0007669"/>
    <property type="project" value="InterPro"/>
</dbReference>
<dbReference type="SUPFAM" id="SSF55826">
    <property type="entry name" value="YbaK/ProRS associated domain"/>
    <property type="match status" value="1"/>
</dbReference>
<keyword evidence="3" id="KW-1185">Reference proteome</keyword>
<evidence type="ECO:0000259" key="1">
    <source>
        <dbReference type="Pfam" id="PF04073"/>
    </source>
</evidence>
<gene>
    <name evidence="2" type="ORF">ETSY2_37125</name>
</gene>
<protein>
    <recommendedName>
        <fullName evidence="1">YbaK/aminoacyl-tRNA synthetase-associated domain-containing protein</fullName>
    </recommendedName>
</protein>
<dbReference type="EMBL" id="AZHX01001614">
    <property type="protein sequence ID" value="ETX01506.1"/>
    <property type="molecule type" value="Genomic_DNA"/>
</dbReference>
<dbReference type="AlphaFoldDB" id="W4LUX3"/>
<proteinExistence type="predicted"/>
<dbReference type="Pfam" id="PF04073">
    <property type="entry name" value="tRNA_edit"/>
    <property type="match status" value="1"/>
</dbReference>
<accession>W4LUX3</accession>
<dbReference type="Gene3D" id="3.90.960.10">
    <property type="entry name" value="YbaK/aminoacyl-tRNA synthetase-associated domain"/>
    <property type="match status" value="1"/>
</dbReference>
<feature type="domain" description="YbaK/aminoacyl-tRNA synthetase-associated" evidence="1">
    <location>
        <begin position="23"/>
        <end position="140"/>
    </location>
</feature>